<name>A0A9W9K5N8_9EURO</name>
<dbReference type="InterPro" id="IPR015422">
    <property type="entry name" value="PyrdxlP-dep_Trfase_small"/>
</dbReference>
<gene>
    <name evidence="4" type="ORF">N7456_009372</name>
</gene>
<evidence type="ECO:0000256" key="2">
    <source>
        <dbReference type="ARBA" id="ARBA00022898"/>
    </source>
</evidence>
<dbReference type="Proteomes" id="UP001149165">
    <property type="component" value="Unassembled WGS sequence"/>
</dbReference>
<dbReference type="Gene3D" id="3.40.640.10">
    <property type="entry name" value="Type I PLP-dependent aspartate aminotransferase-like (Major domain)"/>
    <property type="match status" value="1"/>
</dbReference>
<dbReference type="PROSITE" id="PS00105">
    <property type="entry name" value="AA_TRANSFER_CLASS_1"/>
    <property type="match status" value="1"/>
</dbReference>
<keyword evidence="5" id="KW-1185">Reference proteome</keyword>
<dbReference type="PANTHER" id="PTHR43510">
    <property type="entry name" value="AMINOTRANSFERASE FUNCTION, HYPOTHETICAL (EUROFUNG)"/>
    <property type="match status" value="1"/>
</dbReference>
<evidence type="ECO:0000313" key="5">
    <source>
        <dbReference type="Proteomes" id="UP001149165"/>
    </source>
</evidence>
<comment type="similarity">
    <text evidence="1">Belongs to the class-I pyridoxal-phosphate-dependent aminotransferase family.</text>
</comment>
<dbReference type="EMBL" id="JAPQKH010000006">
    <property type="protein sequence ID" value="KAJ5093511.1"/>
    <property type="molecule type" value="Genomic_DNA"/>
</dbReference>
<evidence type="ECO:0000313" key="4">
    <source>
        <dbReference type="EMBL" id="KAJ5093511.1"/>
    </source>
</evidence>
<keyword evidence="4" id="KW-0808">Transferase</keyword>
<dbReference type="OrthoDB" id="7042322at2759"/>
<dbReference type="InterPro" id="IPR015421">
    <property type="entry name" value="PyrdxlP-dep_Trfase_major"/>
</dbReference>
<dbReference type="GO" id="GO:0008483">
    <property type="term" value="F:transaminase activity"/>
    <property type="evidence" value="ECO:0007669"/>
    <property type="project" value="UniProtKB-KW"/>
</dbReference>
<protein>
    <submittedName>
        <fullName evidence="4">Aminotransferase</fullName>
    </submittedName>
</protein>
<organism evidence="4 5">
    <name type="scientific">Penicillium angulare</name>
    <dbReference type="NCBI Taxonomy" id="116970"/>
    <lineage>
        <taxon>Eukaryota</taxon>
        <taxon>Fungi</taxon>
        <taxon>Dikarya</taxon>
        <taxon>Ascomycota</taxon>
        <taxon>Pezizomycotina</taxon>
        <taxon>Eurotiomycetes</taxon>
        <taxon>Eurotiomycetidae</taxon>
        <taxon>Eurotiales</taxon>
        <taxon>Aspergillaceae</taxon>
        <taxon>Penicillium</taxon>
    </lineage>
</organism>
<accession>A0A9W9K5N8</accession>
<dbReference type="AlphaFoldDB" id="A0A9W9K5N8"/>
<dbReference type="CDD" id="cd00609">
    <property type="entry name" value="AAT_like"/>
    <property type="match status" value="1"/>
</dbReference>
<dbReference type="InterPro" id="IPR004839">
    <property type="entry name" value="Aminotransferase_I/II_large"/>
</dbReference>
<dbReference type="Pfam" id="PF00155">
    <property type="entry name" value="Aminotran_1_2"/>
    <property type="match status" value="1"/>
</dbReference>
<feature type="domain" description="Aminotransferase class I/classII large" evidence="3">
    <location>
        <begin position="47"/>
        <end position="375"/>
    </location>
</feature>
<dbReference type="Gene3D" id="3.90.1150.10">
    <property type="entry name" value="Aspartate Aminotransferase, domain 1"/>
    <property type="match status" value="1"/>
</dbReference>
<comment type="caution">
    <text evidence="4">The sequence shown here is derived from an EMBL/GenBank/DDBJ whole genome shotgun (WGS) entry which is preliminary data.</text>
</comment>
<evidence type="ECO:0000256" key="1">
    <source>
        <dbReference type="ARBA" id="ARBA00007441"/>
    </source>
</evidence>
<dbReference type="InterPro" id="IPR004838">
    <property type="entry name" value="NHTrfase_class1_PyrdxlP-BS"/>
</dbReference>
<keyword evidence="2" id="KW-0663">Pyridoxal phosphate</keyword>
<dbReference type="InterPro" id="IPR015424">
    <property type="entry name" value="PyrdxlP-dep_Trfase"/>
</dbReference>
<dbReference type="SUPFAM" id="SSF53383">
    <property type="entry name" value="PLP-dependent transferases"/>
    <property type="match status" value="1"/>
</dbReference>
<reference evidence="4" key="2">
    <citation type="journal article" date="2023" name="IMA Fungus">
        <title>Comparative genomic study of the Penicillium genus elucidates a diverse pangenome and 15 lateral gene transfer events.</title>
        <authorList>
            <person name="Petersen C."/>
            <person name="Sorensen T."/>
            <person name="Nielsen M.R."/>
            <person name="Sondergaard T.E."/>
            <person name="Sorensen J.L."/>
            <person name="Fitzpatrick D.A."/>
            <person name="Frisvad J.C."/>
            <person name="Nielsen K.L."/>
        </authorList>
    </citation>
    <scope>NUCLEOTIDE SEQUENCE</scope>
    <source>
        <strain evidence="4">IBT 30069</strain>
    </source>
</reference>
<dbReference type="GO" id="GO:0030170">
    <property type="term" value="F:pyridoxal phosphate binding"/>
    <property type="evidence" value="ECO:0007669"/>
    <property type="project" value="InterPro"/>
</dbReference>
<dbReference type="PANTHER" id="PTHR43510:SF1">
    <property type="entry name" value="AMINOTRANSFERASE FUNCTION, HYPOTHETICAL (EUROFUNG)"/>
    <property type="match status" value="1"/>
</dbReference>
<sequence>MVKIKEFAVEQWMDLYENDAKHNLAETCCASISLDDLKVLSGQQTDIVNHSQKQVYGAIRGSSALRSNIANLYAMNGCKDISENNVLVTNGAIQANFLALYTNIGPGDHVICHYPTYQQLYSVPESLGAEVSLWKTSAETGWQLDLTELKSLIKPNTKLIILNNPQNPTGAVLCRKFLQGVVDIARSYNIIIHSDEVYRPLFHSLDSSSPESPPSILDFQYEKVISTGSMSKAFSLAGIRLGWIASRDLEIIEACAATRHYTLISVGQIDDNIATHALSSPCVGNLLNRNVQLAKQNLEDLQAFIEEFKGTVSWVKPQAGTTAFVKFIKNGQPVDEVIFCQKLQEKSGVMFVPGSQCFGEGEDFKGFVRIGYVPERQVMVDGLKALREFMYAGYEEIPIIQ</sequence>
<proteinExistence type="inferred from homology"/>
<reference evidence="4" key="1">
    <citation type="submission" date="2022-11" db="EMBL/GenBank/DDBJ databases">
        <authorList>
            <person name="Petersen C."/>
        </authorList>
    </citation>
    <scope>NUCLEOTIDE SEQUENCE</scope>
    <source>
        <strain evidence="4">IBT 30069</strain>
    </source>
</reference>
<evidence type="ECO:0000259" key="3">
    <source>
        <dbReference type="Pfam" id="PF00155"/>
    </source>
</evidence>
<keyword evidence="4" id="KW-0032">Aminotransferase</keyword>